<keyword evidence="1" id="KW-0808">Transferase</keyword>
<dbReference type="Proteomes" id="UP000306192">
    <property type="component" value="Unassembled WGS sequence"/>
</dbReference>
<dbReference type="EMBL" id="QYRT01000023">
    <property type="protein sequence ID" value="TIH34851.1"/>
    <property type="molecule type" value="Genomic_DNA"/>
</dbReference>
<dbReference type="GO" id="GO:0016301">
    <property type="term" value="F:kinase activity"/>
    <property type="evidence" value="ECO:0007669"/>
    <property type="project" value="UniProtKB-KW"/>
</dbReference>
<feature type="domain" description="Maltokinase N-terminal cap" evidence="5">
    <location>
        <begin position="2"/>
        <end position="54"/>
    </location>
</feature>
<reference evidence="6 7" key="1">
    <citation type="journal article" date="2019" name="Microorganisms">
        <title>Systematic Affiliation and Genome Analysis of Subtercola vilae DB165(T) with Particular Emphasis on Cold Adaptation of an Isolate from a High-Altitude Cold Volcano Lake.</title>
        <authorList>
            <person name="Villalobos A.S."/>
            <person name="Wiese J."/>
            <person name="Imhoff J.F."/>
            <person name="Dorador C."/>
            <person name="Keller A."/>
            <person name="Hentschel U."/>
        </authorList>
    </citation>
    <scope>NUCLEOTIDE SEQUENCE [LARGE SCALE GENOMIC DNA]</scope>
    <source>
        <strain evidence="6 7">DB165</strain>
    </source>
</reference>
<evidence type="ECO:0000256" key="1">
    <source>
        <dbReference type="ARBA" id="ARBA00022679"/>
    </source>
</evidence>
<dbReference type="GO" id="GO:0005524">
    <property type="term" value="F:ATP binding"/>
    <property type="evidence" value="ECO:0007669"/>
    <property type="project" value="UniProtKB-KW"/>
</dbReference>
<sequence>MGIETVIVRAGGGPVMQIPVTYRSAPLGDAERWFIGTMQHSVLGTRWVYDGLGDPVYGELVFRADPCVAWARLS</sequence>
<evidence type="ECO:0000313" key="6">
    <source>
        <dbReference type="EMBL" id="TIH34851.1"/>
    </source>
</evidence>
<name>A0A4T2BWB6_9MICO</name>
<gene>
    <name evidence="6" type="ORF">D4765_12170</name>
</gene>
<keyword evidence="2" id="KW-0547">Nucleotide-binding</keyword>
<dbReference type="OrthoDB" id="3787729at2"/>
<protein>
    <recommendedName>
        <fullName evidence="5">Maltokinase N-terminal cap domain-containing protein</fullName>
    </recommendedName>
</protein>
<evidence type="ECO:0000256" key="3">
    <source>
        <dbReference type="ARBA" id="ARBA00022777"/>
    </source>
</evidence>
<proteinExistence type="predicted"/>
<comment type="caution">
    <text evidence="6">The sequence shown here is derived from an EMBL/GenBank/DDBJ whole genome shotgun (WGS) entry which is preliminary data.</text>
</comment>
<keyword evidence="7" id="KW-1185">Reference proteome</keyword>
<keyword evidence="3" id="KW-0418">Kinase</keyword>
<dbReference type="AlphaFoldDB" id="A0A4T2BWB6"/>
<evidence type="ECO:0000313" key="7">
    <source>
        <dbReference type="Proteomes" id="UP000306192"/>
    </source>
</evidence>
<dbReference type="Pfam" id="PF18085">
    <property type="entry name" value="Mak_N_cap"/>
    <property type="match status" value="1"/>
</dbReference>
<evidence type="ECO:0000259" key="5">
    <source>
        <dbReference type="Pfam" id="PF18085"/>
    </source>
</evidence>
<organism evidence="6 7">
    <name type="scientific">Subtercola vilae</name>
    <dbReference type="NCBI Taxonomy" id="2056433"/>
    <lineage>
        <taxon>Bacteria</taxon>
        <taxon>Bacillati</taxon>
        <taxon>Actinomycetota</taxon>
        <taxon>Actinomycetes</taxon>
        <taxon>Micrococcales</taxon>
        <taxon>Microbacteriaceae</taxon>
        <taxon>Subtercola</taxon>
    </lineage>
</organism>
<keyword evidence="4" id="KW-0067">ATP-binding</keyword>
<dbReference type="InterPro" id="IPR040999">
    <property type="entry name" value="Mak_N_cap"/>
</dbReference>
<evidence type="ECO:0000256" key="4">
    <source>
        <dbReference type="ARBA" id="ARBA00022840"/>
    </source>
</evidence>
<evidence type="ECO:0000256" key="2">
    <source>
        <dbReference type="ARBA" id="ARBA00022741"/>
    </source>
</evidence>
<dbReference type="RefSeq" id="WP_136642565.1">
    <property type="nucleotide sequence ID" value="NZ_QYRT01000023.1"/>
</dbReference>
<accession>A0A4T2BWB6</accession>